<dbReference type="InterPro" id="IPR003593">
    <property type="entry name" value="AAA+_ATPase"/>
</dbReference>
<comment type="similarity">
    <text evidence="1">Belongs to the ABC transporter superfamily.</text>
</comment>
<feature type="domain" description="ABC transporter" evidence="5">
    <location>
        <begin position="1"/>
        <end position="208"/>
    </location>
</feature>
<dbReference type="EMBL" id="DYYQ01000002">
    <property type="protein sequence ID" value="HJE48596.1"/>
    <property type="molecule type" value="Genomic_DNA"/>
</dbReference>
<proteinExistence type="inferred from homology"/>
<evidence type="ECO:0000256" key="4">
    <source>
        <dbReference type="ARBA" id="ARBA00022840"/>
    </source>
</evidence>
<reference evidence="6" key="2">
    <citation type="submission" date="2021-09" db="EMBL/GenBank/DDBJ databases">
        <authorList>
            <person name="Gilroy R."/>
        </authorList>
    </citation>
    <scope>NUCLEOTIDE SEQUENCE</scope>
    <source>
        <strain evidence="6">CHK192-2623</strain>
    </source>
</reference>
<dbReference type="PANTHER" id="PTHR42711">
    <property type="entry name" value="ABC TRANSPORTER ATP-BINDING PROTEIN"/>
    <property type="match status" value="1"/>
</dbReference>
<accession>A0A921EJD7</accession>
<dbReference type="Pfam" id="PF00005">
    <property type="entry name" value="ABC_tran"/>
    <property type="match status" value="1"/>
</dbReference>
<evidence type="ECO:0000256" key="1">
    <source>
        <dbReference type="ARBA" id="ARBA00005417"/>
    </source>
</evidence>
<dbReference type="InterPro" id="IPR003439">
    <property type="entry name" value="ABC_transporter-like_ATP-bd"/>
</dbReference>
<dbReference type="InterPro" id="IPR027417">
    <property type="entry name" value="P-loop_NTPase"/>
</dbReference>
<keyword evidence="2" id="KW-0813">Transport</keyword>
<name>A0A921EJD7_LACJH</name>
<evidence type="ECO:0000313" key="6">
    <source>
        <dbReference type="EMBL" id="HJE48596.1"/>
    </source>
</evidence>
<evidence type="ECO:0000259" key="5">
    <source>
        <dbReference type="PROSITE" id="PS50893"/>
    </source>
</evidence>
<protein>
    <submittedName>
        <fullName evidence="6">ABC transporter ATP-binding protein</fullName>
    </submittedName>
</protein>
<dbReference type="InterPro" id="IPR050763">
    <property type="entry name" value="ABC_transporter_ATP-binding"/>
</dbReference>
<dbReference type="SMART" id="SM00382">
    <property type="entry name" value="AAA"/>
    <property type="match status" value="1"/>
</dbReference>
<evidence type="ECO:0000256" key="2">
    <source>
        <dbReference type="ARBA" id="ARBA00022448"/>
    </source>
</evidence>
<dbReference type="Gene3D" id="3.40.50.300">
    <property type="entry name" value="P-loop containing nucleotide triphosphate hydrolases"/>
    <property type="match status" value="1"/>
</dbReference>
<dbReference type="PANTHER" id="PTHR42711:SF5">
    <property type="entry name" value="ABC TRANSPORTER ATP-BINDING PROTEIN NATA"/>
    <property type="match status" value="1"/>
</dbReference>
<gene>
    <name evidence="6" type="ORF">K8V69_00135</name>
</gene>
<dbReference type="SUPFAM" id="SSF52540">
    <property type="entry name" value="P-loop containing nucleoside triphosphate hydrolases"/>
    <property type="match status" value="1"/>
</dbReference>
<keyword evidence="3" id="KW-0547">Nucleotide-binding</keyword>
<dbReference type="GO" id="GO:0005524">
    <property type="term" value="F:ATP binding"/>
    <property type="evidence" value="ECO:0007669"/>
    <property type="project" value="UniProtKB-KW"/>
</dbReference>
<evidence type="ECO:0000256" key="3">
    <source>
        <dbReference type="ARBA" id="ARBA00022741"/>
    </source>
</evidence>
<organism evidence="6 7">
    <name type="scientific">Lactobacillus johnsonii</name>
    <dbReference type="NCBI Taxonomy" id="33959"/>
    <lineage>
        <taxon>Bacteria</taxon>
        <taxon>Bacillati</taxon>
        <taxon>Bacillota</taxon>
        <taxon>Bacilli</taxon>
        <taxon>Lactobacillales</taxon>
        <taxon>Lactobacillaceae</taxon>
        <taxon>Lactobacillus</taxon>
    </lineage>
</organism>
<reference evidence="6" key="1">
    <citation type="journal article" date="2021" name="PeerJ">
        <title>Extensive microbial diversity within the chicken gut microbiome revealed by metagenomics and culture.</title>
        <authorList>
            <person name="Gilroy R."/>
            <person name="Ravi A."/>
            <person name="Getino M."/>
            <person name="Pursley I."/>
            <person name="Horton D.L."/>
            <person name="Alikhan N.F."/>
            <person name="Baker D."/>
            <person name="Gharbi K."/>
            <person name="Hall N."/>
            <person name="Watson M."/>
            <person name="Adriaenssens E.M."/>
            <person name="Foster-Nyarko E."/>
            <person name="Jarju S."/>
            <person name="Secka A."/>
            <person name="Antonio M."/>
            <person name="Oren A."/>
            <person name="Chaudhuri R.R."/>
            <person name="La Ragione R."/>
            <person name="Hildebrand F."/>
            <person name="Pallen M.J."/>
        </authorList>
    </citation>
    <scope>NUCLEOTIDE SEQUENCE</scope>
    <source>
        <strain evidence="6">CHK192-2623</strain>
    </source>
</reference>
<dbReference type="GO" id="GO:0016887">
    <property type="term" value="F:ATP hydrolysis activity"/>
    <property type="evidence" value="ECO:0007669"/>
    <property type="project" value="InterPro"/>
</dbReference>
<keyword evidence="4 6" id="KW-0067">ATP-binding</keyword>
<dbReference type="AlphaFoldDB" id="A0A921EJD7"/>
<dbReference type="PROSITE" id="PS50893">
    <property type="entry name" value="ABC_TRANSPORTER_2"/>
    <property type="match status" value="1"/>
</dbReference>
<comment type="caution">
    <text evidence="6">The sequence shown here is derived from an EMBL/GenBank/DDBJ whole genome shotgun (WGS) entry which is preliminary data.</text>
</comment>
<evidence type="ECO:0000313" key="7">
    <source>
        <dbReference type="Proteomes" id="UP000732527"/>
    </source>
</evidence>
<dbReference type="Proteomes" id="UP000732527">
    <property type="component" value="Unassembled WGS sequence"/>
</dbReference>
<sequence length="224" mass="24363">MKKGEIAALLGPNGAGKTTIVSIVGGYLLPTSGSVIVGGQNIIKTRLRDNIGVSFGGDLGFYGRATAKQNLSYFADLAKIPYRKQKAEIERVLDLVSLSNDMNKKVQFFSKGMKQRMHIARALLGNPKLLLLDEPTDGLDVEIATNIRNVVKNLAQNDISILLTSHMMSEVEALADQIVLLGAGKVHAKGTVQDIVKLSKVKRIDRPATLEESYLALAPQLRRE</sequence>